<sequence length="246" mass="27168">MESRLAKELGLKFEPVAVLLSDEKPEGALESKEGRWSCTIPLFLAAAKGRTVVFERKTTGCPGAKAGLGFGQFPNYPGGIEYFLSVGQEGRFEGEGYLKNPELGEDFVRCLPITAIPYSYIIMKPLSQVDAAVERPELISFYVNTNQLSALTVLANYYRPGIENVMIPFGSGCQSVFLLPYAEAQKENPKAVVGLLDITVRPMVGADMLSFSVPYSMYLDMEEQVEGSFLQKELWHKVAAKMEQTV</sequence>
<comment type="caution">
    <text evidence="1">The sequence shown here is derived from an EMBL/GenBank/DDBJ whole genome shotgun (WGS) entry which is preliminary data.</text>
</comment>
<organism evidence="1 2">
    <name type="scientific">Paenibacillus mesotrionivorans</name>
    <dbReference type="NCBI Taxonomy" id="3160968"/>
    <lineage>
        <taxon>Bacteria</taxon>
        <taxon>Bacillati</taxon>
        <taxon>Bacillota</taxon>
        <taxon>Bacilli</taxon>
        <taxon>Bacillales</taxon>
        <taxon>Paenibacillaceae</taxon>
        <taxon>Paenibacillus</taxon>
    </lineage>
</organism>
<evidence type="ECO:0000313" key="2">
    <source>
        <dbReference type="Proteomes" id="UP001631969"/>
    </source>
</evidence>
<proteinExistence type="predicted"/>
<keyword evidence="2" id="KW-1185">Reference proteome</keyword>
<name>A0ACC7P3B1_9BACL</name>
<accession>A0ACC7P3B1</accession>
<dbReference type="Proteomes" id="UP001631969">
    <property type="component" value="Unassembled WGS sequence"/>
</dbReference>
<evidence type="ECO:0000313" key="1">
    <source>
        <dbReference type="EMBL" id="MFM9330905.1"/>
    </source>
</evidence>
<protein>
    <submittedName>
        <fullName evidence="1">DUF169 domain-containing protein</fullName>
    </submittedName>
</protein>
<dbReference type="EMBL" id="JBJURJ010000015">
    <property type="protein sequence ID" value="MFM9330905.1"/>
    <property type="molecule type" value="Genomic_DNA"/>
</dbReference>
<reference evidence="1" key="1">
    <citation type="submission" date="2024-12" db="EMBL/GenBank/DDBJ databases">
        <authorList>
            <person name="Wu N."/>
        </authorList>
    </citation>
    <scope>NUCLEOTIDE SEQUENCE</scope>
    <source>
        <strain evidence="1">P15</strain>
    </source>
</reference>
<gene>
    <name evidence="1" type="ORF">ACI1P1_21675</name>
</gene>